<gene>
    <name evidence="1" type="ORF">CN398_06015</name>
</gene>
<dbReference type="Proteomes" id="UP000220397">
    <property type="component" value="Unassembled WGS sequence"/>
</dbReference>
<name>A0A9X6VE60_BACTU</name>
<evidence type="ECO:0000313" key="1">
    <source>
        <dbReference type="EMBL" id="PFB09156.1"/>
    </source>
</evidence>
<protein>
    <submittedName>
        <fullName evidence="1">Uncharacterized protein</fullName>
    </submittedName>
</protein>
<reference evidence="1 2" key="1">
    <citation type="submission" date="2017-09" db="EMBL/GenBank/DDBJ databases">
        <title>Large-scale bioinformatics analysis of Bacillus genomes uncovers conserved roles of natural products in bacterial physiology.</title>
        <authorList>
            <consortium name="Agbiome Team Llc"/>
            <person name="Bleich R.M."/>
            <person name="Kirk G.J."/>
            <person name="Santa Maria K.C."/>
            <person name="Allen S.E."/>
            <person name="Farag S."/>
            <person name="Shank E.A."/>
            <person name="Bowers A."/>
        </authorList>
    </citation>
    <scope>NUCLEOTIDE SEQUENCE [LARGE SCALE GENOMIC DNA]</scope>
    <source>
        <strain evidence="1 2">AFS015413</strain>
    </source>
</reference>
<accession>A0A9X6VE60</accession>
<dbReference type="RefSeq" id="WP_098368646.1">
    <property type="nucleotide sequence ID" value="NZ_JARSYC010000071.1"/>
</dbReference>
<comment type="caution">
    <text evidence="1">The sequence shown here is derived from an EMBL/GenBank/DDBJ whole genome shotgun (WGS) entry which is preliminary data.</text>
</comment>
<organism evidence="1 2">
    <name type="scientific">Bacillus thuringiensis</name>
    <dbReference type="NCBI Taxonomy" id="1428"/>
    <lineage>
        <taxon>Bacteria</taxon>
        <taxon>Bacillati</taxon>
        <taxon>Bacillota</taxon>
        <taxon>Bacilli</taxon>
        <taxon>Bacillales</taxon>
        <taxon>Bacillaceae</taxon>
        <taxon>Bacillus</taxon>
        <taxon>Bacillus cereus group</taxon>
    </lineage>
</organism>
<evidence type="ECO:0000313" key="2">
    <source>
        <dbReference type="Proteomes" id="UP000220397"/>
    </source>
</evidence>
<proteinExistence type="predicted"/>
<dbReference type="AlphaFoldDB" id="A0A9X6VE60"/>
<sequence length="62" mass="7083">MGLSKSFSGMKEEMRTLGNDTKWVLDMVKGLRKGDLYPFKTEEDLLSDVESVLEGMLERINN</sequence>
<dbReference type="EMBL" id="NTUS01000013">
    <property type="protein sequence ID" value="PFB09156.1"/>
    <property type="molecule type" value="Genomic_DNA"/>
</dbReference>